<evidence type="ECO:0000256" key="14">
    <source>
        <dbReference type="ARBA" id="ARBA00081197"/>
    </source>
</evidence>
<dbReference type="InterPro" id="IPR043159">
    <property type="entry name" value="Lectin_gal-bd_sf"/>
</dbReference>
<evidence type="ECO:0000256" key="17">
    <source>
        <dbReference type="SAM" id="Phobius"/>
    </source>
</evidence>
<keyword evidence="6 17" id="KW-1133">Transmembrane helix</keyword>
<dbReference type="Pfam" id="PF01825">
    <property type="entry name" value="GPS"/>
    <property type="match status" value="1"/>
</dbReference>
<evidence type="ECO:0000259" key="21">
    <source>
        <dbReference type="PROSITE" id="PS50221"/>
    </source>
</evidence>
<feature type="domain" description="PLAT" evidence="20">
    <location>
        <begin position="1432"/>
        <end position="1549"/>
    </location>
</feature>
<evidence type="ECO:0000256" key="7">
    <source>
        <dbReference type="ARBA" id="ARBA00023136"/>
    </source>
</evidence>
<feature type="domain" description="GAIN-B" evidence="21">
    <location>
        <begin position="1215"/>
        <end position="1373"/>
    </location>
</feature>
<feature type="transmembrane region" description="Helical" evidence="17">
    <location>
        <begin position="2387"/>
        <end position="2416"/>
    </location>
</feature>
<feature type="transmembrane region" description="Helical" evidence="17">
    <location>
        <begin position="1904"/>
        <end position="1935"/>
    </location>
</feature>
<dbReference type="Proteomes" id="UP000013456">
    <property type="component" value="Chromosome 20"/>
</dbReference>
<evidence type="ECO:0000256" key="18">
    <source>
        <dbReference type="SAM" id="SignalP"/>
    </source>
</evidence>
<evidence type="ECO:0000259" key="20">
    <source>
        <dbReference type="PROSITE" id="PS50095"/>
    </source>
</evidence>
<comment type="function">
    <text evidence="10">May function as a G-protein-coupled receptor.</text>
</comment>
<dbReference type="InterPro" id="IPR013122">
    <property type="entry name" value="PKD1_2_channel"/>
</dbReference>
<feature type="transmembrane region" description="Helical" evidence="17">
    <location>
        <begin position="2258"/>
        <end position="2278"/>
    </location>
</feature>
<feature type="transmembrane region" description="Helical" evidence="17">
    <location>
        <begin position="1868"/>
        <end position="1892"/>
    </location>
</feature>
<dbReference type="GO" id="GO:0016020">
    <property type="term" value="C:membrane"/>
    <property type="evidence" value="ECO:0007669"/>
    <property type="project" value="UniProtKB-SubCell"/>
</dbReference>
<dbReference type="InterPro" id="IPR046791">
    <property type="entry name" value="Polycystin_dom"/>
</dbReference>
<dbReference type="FunFam" id="2.60.220.50:FF:000029">
    <property type="entry name" value="Polycystic kidney disease protein 1-like 2"/>
    <property type="match status" value="1"/>
</dbReference>
<name>G7NR54_MACMU</name>
<organism evidence="24">
    <name type="scientific">Macaca mulatta</name>
    <name type="common">Rhesus macaque</name>
    <dbReference type="NCBI Taxonomy" id="9544"/>
    <lineage>
        <taxon>Eukaryota</taxon>
        <taxon>Metazoa</taxon>
        <taxon>Chordata</taxon>
        <taxon>Craniata</taxon>
        <taxon>Vertebrata</taxon>
        <taxon>Euteleostomi</taxon>
        <taxon>Mammalia</taxon>
        <taxon>Eutheria</taxon>
        <taxon>Euarchontoglires</taxon>
        <taxon>Primates</taxon>
        <taxon>Haplorrhini</taxon>
        <taxon>Catarrhini</taxon>
        <taxon>Cercopithecidae</taxon>
        <taxon>Cercopithecinae</taxon>
        <taxon>Macaca</taxon>
    </lineage>
</organism>
<evidence type="ECO:0000259" key="23">
    <source>
        <dbReference type="PROSITE" id="PS51111"/>
    </source>
</evidence>
<dbReference type="SMART" id="SM00303">
    <property type="entry name" value="GPS"/>
    <property type="match status" value="1"/>
</dbReference>
<dbReference type="PROSITE" id="PS50221">
    <property type="entry name" value="GAIN_B"/>
    <property type="match status" value="1"/>
</dbReference>
<reference evidence="24" key="1">
    <citation type="journal article" date="2011" name="Nat. Biotechnol.">
        <title>Genome sequencing and comparison of two nonhuman primate animal models, the cynomolgus and Chinese rhesus macaques.</title>
        <authorList>
            <person name="Yan G."/>
            <person name="Zhang G."/>
            <person name="Fang X."/>
            <person name="Zhang Y."/>
            <person name="Li C."/>
            <person name="Ling F."/>
            <person name="Cooper D.N."/>
            <person name="Li Q."/>
            <person name="Li Y."/>
            <person name="van Gool A.J."/>
            <person name="Du H."/>
            <person name="Chen J."/>
            <person name="Chen R."/>
            <person name="Zhang P."/>
            <person name="Huang Z."/>
            <person name="Thompson J.R."/>
            <person name="Meng Y."/>
            <person name="Bai Y."/>
            <person name="Wang J."/>
            <person name="Zhuo M."/>
            <person name="Wang T."/>
            <person name="Huang Y."/>
            <person name="Wei L."/>
            <person name="Li J."/>
            <person name="Wang Z."/>
            <person name="Hu H."/>
            <person name="Yang P."/>
            <person name="Le L."/>
            <person name="Stenson P.D."/>
            <person name="Li B."/>
            <person name="Liu X."/>
            <person name="Ball E.V."/>
            <person name="An N."/>
            <person name="Huang Q."/>
            <person name="Zhang Y."/>
            <person name="Fan W."/>
            <person name="Zhang X."/>
            <person name="Li Y."/>
            <person name="Wang W."/>
            <person name="Katze M.G."/>
            <person name="Su B."/>
            <person name="Nielsen R."/>
            <person name="Yang H."/>
            <person name="Wang J."/>
            <person name="Wang X."/>
            <person name="Wang J."/>
        </authorList>
    </citation>
    <scope>NUCLEOTIDE SEQUENCE [LARGE SCALE GENOMIC DNA]</scope>
    <source>
        <strain evidence="24">CR-5</strain>
    </source>
</reference>
<dbReference type="SMART" id="SM00308">
    <property type="entry name" value="LH2"/>
    <property type="match status" value="1"/>
</dbReference>
<dbReference type="InterPro" id="IPR016187">
    <property type="entry name" value="CTDL_fold"/>
</dbReference>
<feature type="region of interest" description="Disordered" evidence="16">
    <location>
        <begin position="1664"/>
        <end position="1690"/>
    </location>
</feature>
<dbReference type="SMART" id="SM00034">
    <property type="entry name" value="CLECT"/>
    <property type="match status" value="1"/>
</dbReference>
<feature type="signal peptide" evidence="18">
    <location>
        <begin position="1"/>
        <end position="20"/>
    </location>
</feature>
<dbReference type="InterPro" id="IPR046338">
    <property type="entry name" value="GAIN_dom_sf"/>
</dbReference>
<dbReference type="PANTHER" id="PTHR10877">
    <property type="entry name" value="POLYCYSTIN FAMILY MEMBER"/>
    <property type="match status" value="1"/>
</dbReference>
<dbReference type="Pfam" id="PF01477">
    <property type="entry name" value="PLAT"/>
    <property type="match status" value="1"/>
</dbReference>
<dbReference type="PROSITE" id="PS50041">
    <property type="entry name" value="C_TYPE_LECTIN_2"/>
    <property type="match status" value="1"/>
</dbReference>
<dbReference type="InterPro" id="IPR016186">
    <property type="entry name" value="C-type_lectin-like/link_sf"/>
</dbReference>
<evidence type="ECO:0000256" key="10">
    <source>
        <dbReference type="ARBA" id="ARBA00054018"/>
    </source>
</evidence>
<evidence type="ECO:0000256" key="6">
    <source>
        <dbReference type="ARBA" id="ARBA00022989"/>
    </source>
</evidence>
<evidence type="ECO:0000259" key="22">
    <source>
        <dbReference type="PROSITE" id="PS50228"/>
    </source>
</evidence>
<dbReference type="InterPro" id="IPR051223">
    <property type="entry name" value="Polycystin"/>
</dbReference>
<dbReference type="PROSITE" id="PS50095">
    <property type="entry name" value="PLAT"/>
    <property type="match status" value="1"/>
</dbReference>
<feature type="transmembrane region" description="Helical" evidence="17">
    <location>
        <begin position="2298"/>
        <end position="2315"/>
    </location>
</feature>
<evidence type="ECO:0000256" key="5">
    <source>
        <dbReference type="ARBA" id="ARBA00022734"/>
    </source>
</evidence>
<dbReference type="Pfam" id="PF02140">
    <property type="entry name" value="SUEL_Lectin"/>
    <property type="match status" value="1"/>
</dbReference>
<evidence type="ECO:0000256" key="4">
    <source>
        <dbReference type="ARBA" id="ARBA00022729"/>
    </source>
</evidence>
<comment type="subcellular location">
    <subcellularLocation>
        <location evidence="1">Membrane</location>
        <topology evidence="1">Multi-pass membrane protein</topology>
    </subcellularLocation>
</comment>
<proteinExistence type="inferred from homology"/>
<comment type="caution">
    <text evidence="15">Lacks conserved residue(s) required for the propagation of feature annotation.</text>
</comment>
<dbReference type="InterPro" id="IPR036392">
    <property type="entry name" value="PLAT/LH2_dom_sf"/>
</dbReference>
<dbReference type="InterPro" id="IPR042060">
    <property type="entry name" value="PLAT_polycystin1"/>
</dbReference>
<dbReference type="PROSITE" id="PS50228">
    <property type="entry name" value="SUEL_LECTIN"/>
    <property type="match status" value="1"/>
</dbReference>
<keyword evidence="4 18" id="KW-0732">Signal</keyword>
<evidence type="ECO:0000313" key="24">
    <source>
        <dbReference type="EMBL" id="EHH31885.1"/>
    </source>
</evidence>
<feature type="transmembrane region" description="Helical" evidence="17">
    <location>
        <begin position="1993"/>
        <end position="2015"/>
    </location>
</feature>
<keyword evidence="8" id="KW-1015">Disulfide bond</keyword>
<feature type="domain" description="C-type lectin" evidence="19">
    <location>
        <begin position="35"/>
        <end position="153"/>
    </location>
</feature>
<dbReference type="InterPro" id="IPR001304">
    <property type="entry name" value="C-type_lectin-like"/>
</dbReference>
<sequence length="2571" mass="284807">MSAVGLVLLVLALRLRVATAKPEEGSFCSKSQVAFRDACYEFVPIGRTFRDAQSWCEGQGGHLVFIQDEDTQRFLQKHISQDREWWIGLMWNLARNGTMEGPGIWLDTSNVTYSNWRGGQATAAPDTCGHIGRGPSSEWVASDCAQTFAFVCEFRLGQSLACKGLNATMHCGSGQVIQVQDAVYGRQNPYFCTQDAGHPSDLEQGCSWANVKDEVAGQCQGLQACQVAADETYFGNLCPTQGSYLWVQYQCWEALQLMVSSESFIFDNVTISLTWLLSPYIGNLSCIISTGDGHIFDPYNPPSVSSNVTHQFTSPGEFTVFAECTTSEWHVTAHRQVTVRDKMERLSVTACSGLSQSGAGPLCQAVFGDPLWIQVELDGGTGVTYTVLSGDITLAESTAQRGSLPYNLTLDTETQKLMGPGRHRLEIQATSSTTSSALSGNITVHLVELLSGLQASWASDHLELGQDLLINISVAQGTPEELTFEVAGLNATFSHEQVSFGEPFGIYRLAIPVEGTFLVTMLVKNAFSNLSLEIGNITITGKKDKGDMEVSIQPGAYVDPFTTVTLDWPDNDKELRFQWSCGRCWAQWSGCVERQLLLTDQRKLVVPASCLPPPDSAVTLRLAVRRGQELENRAERCLYVSAPWELRPRVSCERNCRPVNASEDILLRVTMVEDSPVAMFSWYLDNTSAEQAEPLPDACGLRGFWPSSLTLLQSNTSTLLLNSSFLRSWGEVIRIRATALTRHAYGEDTYVISALPPAEVPACTVAPEEGTVLTSFAIFCNASTALGPLEFCFCLESGSCLHCGPEPVLPSVYLPLGKENNDFVLTVVISATNRAGDTQQTQAVAKVALGDTWVEDVAFQAAVSEKISTSLQGEGGPKQLLQLAKAVSSVLNQEHKSQGSGQPLSMDVRQKGLHVAIWAMHQGSWIGEKPVVSPKRLTPPPSLFFWVREHVLGSLSTVTASLEDMQRVQELAEVLREVTRRSRELTPSAQWEASWALQHASESLLTVSAKARPEDQRRQAATRDLFQAVGSVLEASLSDRPEELAEASGSQSATVLRLLGVVEHVQTALLLGKLPGGLPAVLATPSISVYTNRIQPWSWQGSSLRTDTADSATFMLPTASLLGSLEDGQEPVDIKGRLSAASALTLETCQGKQRQRKMMSFPKSPFPARSHFDVSGTVGGLRVTSPSGQLIPMKNLSENIEILLPRHSQGHSQPTVLNLTSPEALWVNVTSGEATLGIQLHWRPDIALTLSLGYGYHPNKSSYDAQTYLVPTAASDELPTWILSPQDLHFGEGVYYLTVVPESDLEPVPGRDLTVGITTFLSHCVFWDEVQEAWDDSGCQVGPRTSSYQTHCLCNHLTFFGSTFLVMPNAIDIHQTAELFATFEDNPVIVTTVGCLCLVYVLVVIWARRKDAQDQAKVKVTVLEDNDPFAQYHYLVTVYTGHRRGAATSSKVTVTLYGLDGESEPHHLSDPDTPVFERGAVDAFLLSTLFPLGELRSLRLWHDNSGDRPSWYVSRVLVYDLAMDRKWYFLCNSWLSINVGDCVLDKVFPVATEQDRKQFSYLFFMNTSAGFQDGHIWYSIFSRCARSSFTRVQRVSCCFSLLLCTMLTSIMFWGVPKDPAEQKMDLGKIEFTWQEVMIGLESSILMFPINLLIVQIFRNARPRVTKEQNTEKRDQGSPNLTPSPQPVEDGLLTPEAVTKAGPQPQLDVSRIVSSLFKALKLPSPSSGWDSVNLMDINSLLALVEDVICPQNTSGQVFWEEAKMREDPVTLTVGSSQMKEKTQCPKPKAAWSGPWNDSPYRQYLYLQLEHVEQGLQLVGPRGFPQHHSHARALRQLQTLKGCLGVQPGTWTPAHASALRVSKPPQGLPWWCILVGWLLVAATSGVAAFFTMLYGLHYGRASSLRWLISIAVSFVESVFVTQPLKVLGFAAFFALVLKRVDDEEDTVALLPGHLLGPDPYALFRARRNSSRDVYQPPLTAAVEKMKTTHLKEQKAFALIREILAYLGFLWMLLLVAYGQRDPSAYHLNRHLEHSFTRGFSGVLGFREFFEWANTTFVSNLYGHPPGFITDGNSKLVGSAQIRQVRVRESSCPLAQQLQASLNGCRAPYSLDAEDLADYGEGWNATALGNGSSFPHAWQYQSQDQRRGYPIWGKLTVYRGGGYVVPLGTDRQSTSRILRYLFDNTWLDALTRAVFVEFTVYNANVNLFCIVTLTLETSALEAMALREQVAPSEQNALCSPGTFFTHTALQSLRLYPFTDGWHPFVVAAELIYFLFLLYYMVVQGKRMRKQTWSYFRSKWNLLELAIILASWSALAVFVKRAVLAERDLQRCRNHREEAVSFSETAAADAALGYIIAFLVLLSTGKLWHLLRLNPKMNMITAALRRAWGDISGFIIVIVTMLLAYSIALCLSVTAALTAFHPRRHPIFLSHPRKQVGCTDGVMGSNLMFGWKLRSYKTLFDAAETMISLQLGIFNYEEVLDHSPVLGSFLIGSCIVFMTFVVLNLFVSVILVAFSEEQKYYQLSEEGEIVDLLLMKIFSFLGIKCKREEPESSREQPGSLSQTRRSQPAQALPKV</sequence>
<evidence type="ECO:0000256" key="13">
    <source>
        <dbReference type="ARBA" id="ARBA00081190"/>
    </source>
</evidence>
<protein>
    <recommendedName>
        <fullName evidence="12">Polycystin-1-like protein 2</fullName>
    </recommendedName>
    <alternativeName>
        <fullName evidence="13">PC1-like 2 protein</fullName>
    </alternativeName>
    <alternativeName>
        <fullName evidence="14">Polycystic kidney disease protein 1-like 2</fullName>
    </alternativeName>
</protein>
<dbReference type="CDD" id="cd22831">
    <property type="entry name" value="Gal_Rha_Lectin_PKD1L2"/>
    <property type="match status" value="1"/>
</dbReference>
<dbReference type="FunFam" id="3.10.100.10:FF:000073">
    <property type="entry name" value="Polycystic kidney disease protein 1-like 2"/>
    <property type="match status" value="1"/>
</dbReference>
<dbReference type="Gene3D" id="2.60.220.50">
    <property type="match status" value="1"/>
</dbReference>
<evidence type="ECO:0000256" key="9">
    <source>
        <dbReference type="ARBA" id="ARBA00023180"/>
    </source>
</evidence>
<gene>
    <name evidence="24" type="ORF">EGK_13040</name>
</gene>
<feature type="transmembrane region" description="Helical" evidence="17">
    <location>
        <begin position="1636"/>
        <end position="1657"/>
    </location>
</feature>
<dbReference type="InterPro" id="IPR000922">
    <property type="entry name" value="Lectin_gal-bd_dom"/>
</dbReference>
<evidence type="ECO:0000256" key="12">
    <source>
        <dbReference type="ARBA" id="ARBA00073796"/>
    </source>
</evidence>
<keyword evidence="3 17" id="KW-0812">Transmembrane</keyword>
<accession>G7NR54</accession>
<dbReference type="InterPro" id="IPR057244">
    <property type="entry name" value="GAIN_B"/>
</dbReference>
<feature type="chain" id="PRO_5003501349" description="Polycystin-1-like protein 2" evidence="18">
    <location>
        <begin position="21"/>
        <end position="2571"/>
    </location>
</feature>
<dbReference type="FunFam" id="2.60.120.740:FF:000005">
    <property type="entry name" value="polycystic kidney disease protein 1-like 2"/>
    <property type="match status" value="1"/>
</dbReference>
<dbReference type="FunFam" id="1.10.287.70:FF:000086">
    <property type="entry name" value="Polycystic kidney disease 2"/>
    <property type="match status" value="1"/>
</dbReference>
<keyword evidence="5" id="KW-0430">Lectin</keyword>
<evidence type="ECO:0000256" key="16">
    <source>
        <dbReference type="SAM" id="MobiDB-lite"/>
    </source>
</evidence>
<evidence type="ECO:0000256" key="3">
    <source>
        <dbReference type="ARBA" id="ARBA00022692"/>
    </source>
</evidence>
<dbReference type="Gene3D" id="2.60.60.20">
    <property type="entry name" value="PLAT/LH2 domain"/>
    <property type="match status" value="1"/>
</dbReference>
<dbReference type="GO" id="GO:0030246">
    <property type="term" value="F:carbohydrate binding"/>
    <property type="evidence" value="ECO:0007669"/>
    <property type="project" value="UniProtKB-KW"/>
</dbReference>
<keyword evidence="9" id="KW-0325">Glycoprotein</keyword>
<evidence type="ECO:0000259" key="19">
    <source>
        <dbReference type="PROSITE" id="PS50041"/>
    </source>
</evidence>
<evidence type="ECO:0000256" key="1">
    <source>
        <dbReference type="ARBA" id="ARBA00004141"/>
    </source>
</evidence>
<dbReference type="PROSITE" id="PS51111">
    <property type="entry name" value="REJ"/>
    <property type="match status" value="1"/>
</dbReference>
<dbReference type="InterPro" id="IPR000434">
    <property type="entry name" value="PC1"/>
</dbReference>
<dbReference type="Pfam" id="PF20519">
    <property type="entry name" value="Polycystin_dom"/>
    <property type="match status" value="1"/>
</dbReference>
<dbReference type="Pfam" id="PF02010">
    <property type="entry name" value="REJ"/>
    <property type="match status" value="1"/>
</dbReference>
<feature type="transmembrane region" description="Helical" evidence="17">
    <location>
        <begin position="1595"/>
        <end position="1616"/>
    </location>
</feature>
<dbReference type="CDD" id="cd01752">
    <property type="entry name" value="PLAT_polycystin"/>
    <property type="match status" value="1"/>
</dbReference>
<dbReference type="Pfam" id="PF08016">
    <property type="entry name" value="PKD_channel"/>
    <property type="match status" value="2"/>
</dbReference>
<comment type="subunit">
    <text evidence="11">May interact via its C-terminus with GNAS and GNAI1.</text>
</comment>
<feature type="transmembrane region" description="Helical" evidence="17">
    <location>
        <begin position="2347"/>
        <end position="2367"/>
    </location>
</feature>
<dbReference type="InterPro" id="IPR002859">
    <property type="entry name" value="PKD/REJ-like"/>
</dbReference>
<evidence type="ECO:0000256" key="8">
    <source>
        <dbReference type="ARBA" id="ARBA00023157"/>
    </source>
</evidence>
<dbReference type="CDD" id="cd00037">
    <property type="entry name" value="CLECT"/>
    <property type="match status" value="1"/>
</dbReference>
<comment type="similarity">
    <text evidence="2">Belongs to the polycystin family.</text>
</comment>
<dbReference type="InterPro" id="IPR014010">
    <property type="entry name" value="REJ_dom"/>
</dbReference>
<dbReference type="SUPFAM" id="SSF56436">
    <property type="entry name" value="C-type lectin-like"/>
    <property type="match status" value="1"/>
</dbReference>
<dbReference type="Gene3D" id="2.60.120.740">
    <property type="match status" value="1"/>
</dbReference>
<keyword evidence="7 17" id="KW-0472">Membrane</keyword>
<feature type="domain" description="REJ" evidence="23">
    <location>
        <begin position="422"/>
        <end position="1143"/>
    </location>
</feature>
<feature type="transmembrane region" description="Helical" evidence="17">
    <location>
        <begin position="2485"/>
        <end position="2510"/>
    </location>
</feature>
<dbReference type="Gene3D" id="3.10.100.10">
    <property type="entry name" value="Mannose-Binding Protein A, subunit A"/>
    <property type="match status" value="1"/>
</dbReference>
<dbReference type="Pfam" id="PF00059">
    <property type="entry name" value="Lectin_C"/>
    <property type="match status" value="1"/>
</dbReference>
<dbReference type="FunFam" id="2.60.60.20:FF:000008">
    <property type="entry name" value="Polycystic kidney disease 1-like 2, isoform CRA_a"/>
    <property type="match status" value="1"/>
</dbReference>
<dbReference type="EMBL" id="CM001272">
    <property type="protein sequence ID" value="EHH31885.1"/>
    <property type="molecule type" value="Genomic_DNA"/>
</dbReference>
<dbReference type="SUPFAM" id="SSF49723">
    <property type="entry name" value="Lipase/lipooxygenase domain (PLAT/LH2 domain)"/>
    <property type="match status" value="1"/>
</dbReference>
<feature type="compositionally biased region" description="Polar residues" evidence="16">
    <location>
        <begin position="2551"/>
        <end position="2565"/>
    </location>
</feature>
<evidence type="ECO:0000256" key="2">
    <source>
        <dbReference type="ARBA" id="ARBA00007200"/>
    </source>
</evidence>
<feature type="transmembrane region" description="Helical" evidence="17">
    <location>
        <begin position="1388"/>
        <end position="1407"/>
    </location>
</feature>
<feature type="region of interest" description="Disordered" evidence="16">
    <location>
        <begin position="2544"/>
        <end position="2571"/>
    </location>
</feature>
<dbReference type="InterPro" id="IPR000203">
    <property type="entry name" value="GPS"/>
</dbReference>
<evidence type="ECO:0000256" key="11">
    <source>
        <dbReference type="ARBA" id="ARBA00063056"/>
    </source>
</evidence>
<evidence type="ECO:0000256" key="15">
    <source>
        <dbReference type="PROSITE-ProRule" id="PRU00152"/>
    </source>
</evidence>
<dbReference type="InterPro" id="IPR001024">
    <property type="entry name" value="PLAT/LH2_dom"/>
</dbReference>
<dbReference type="PRINTS" id="PR00500">
    <property type="entry name" value="POLYCYSTIN1"/>
</dbReference>
<feature type="domain" description="SUEL-type lectin" evidence="22">
    <location>
        <begin position="161"/>
        <end position="252"/>
    </location>
</feature>
<feature type="compositionally biased region" description="Basic and acidic residues" evidence="16">
    <location>
        <begin position="1664"/>
        <end position="1675"/>
    </location>
</feature>
<dbReference type="PANTHER" id="PTHR10877:SF134">
    <property type="entry name" value="POLYCYSTIN-1-LIKE PROTEIN 2"/>
    <property type="match status" value="1"/>
</dbReference>